<reference evidence="3" key="2">
    <citation type="submission" date="2025-08" db="UniProtKB">
        <authorList>
            <consortium name="RefSeq"/>
        </authorList>
    </citation>
    <scope>IDENTIFICATION</scope>
    <source>
        <tissue evidence="3">Leaf</tissue>
    </source>
</reference>
<name>A0ABM3R4Z3_SPIOL</name>
<sequence>MLLIDSLNRHCAKLTQKLSGRDREERRRGRRGFVDKVPQVETSLRQEEPSLDLGQGSGAGTYQRHSDADRGGVPFVYFDPTRHSFGGASSSRPFVPSPVYYFGGSSSQPCGVDAWTYWQEMERMRQAQMFGVPRQFMAMPQPYQYPSPQQGIYHSPGTLRISEQEPGTPGTELDRDLERYRSRNRGKEPVVDITADDDSG</sequence>
<feature type="compositionally biased region" description="Basic and acidic residues" evidence="1">
    <location>
        <begin position="172"/>
        <end position="190"/>
    </location>
</feature>
<protein>
    <submittedName>
        <fullName evidence="3">Uncharacterized protein</fullName>
    </submittedName>
</protein>
<accession>A0ABM3R4Z3</accession>
<proteinExistence type="predicted"/>
<evidence type="ECO:0000256" key="1">
    <source>
        <dbReference type="SAM" id="MobiDB-lite"/>
    </source>
</evidence>
<organism evidence="2 3">
    <name type="scientific">Spinacia oleracea</name>
    <name type="common">Spinach</name>
    <dbReference type="NCBI Taxonomy" id="3562"/>
    <lineage>
        <taxon>Eukaryota</taxon>
        <taxon>Viridiplantae</taxon>
        <taxon>Streptophyta</taxon>
        <taxon>Embryophyta</taxon>
        <taxon>Tracheophyta</taxon>
        <taxon>Spermatophyta</taxon>
        <taxon>Magnoliopsida</taxon>
        <taxon>eudicotyledons</taxon>
        <taxon>Gunneridae</taxon>
        <taxon>Pentapetalae</taxon>
        <taxon>Caryophyllales</taxon>
        <taxon>Chenopodiaceae</taxon>
        <taxon>Chenopodioideae</taxon>
        <taxon>Anserineae</taxon>
        <taxon>Spinacia</taxon>
    </lineage>
</organism>
<reference evidence="2" key="1">
    <citation type="journal article" date="2021" name="Nat. Commun.">
        <title>Genomic analyses provide insights into spinach domestication and the genetic basis of agronomic traits.</title>
        <authorList>
            <person name="Cai X."/>
            <person name="Sun X."/>
            <person name="Xu C."/>
            <person name="Sun H."/>
            <person name="Wang X."/>
            <person name="Ge C."/>
            <person name="Zhang Z."/>
            <person name="Wang Q."/>
            <person name="Fei Z."/>
            <person name="Jiao C."/>
            <person name="Wang Q."/>
        </authorList>
    </citation>
    <scope>NUCLEOTIDE SEQUENCE [LARGE SCALE GENOMIC DNA]</scope>
    <source>
        <strain evidence="2">cv. Varoflay</strain>
    </source>
</reference>
<evidence type="ECO:0000313" key="2">
    <source>
        <dbReference type="Proteomes" id="UP000813463"/>
    </source>
</evidence>
<evidence type="ECO:0000313" key="3">
    <source>
        <dbReference type="RefSeq" id="XP_056690680.1"/>
    </source>
</evidence>
<feature type="region of interest" description="Disordered" evidence="1">
    <location>
        <begin position="18"/>
        <end position="67"/>
    </location>
</feature>
<gene>
    <name evidence="3" type="primary">LOC130465895</name>
</gene>
<dbReference type="Proteomes" id="UP000813463">
    <property type="component" value="Chromosome 1"/>
</dbReference>
<dbReference type="RefSeq" id="XP_056690680.1">
    <property type="nucleotide sequence ID" value="XM_056834702.1"/>
</dbReference>
<keyword evidence="2" id="KW-1185">Reference proteome</keyword>
<dbReference type="GeneID" id="130465895"/>
<feature type="region of interest" description="Disordered" evidence="1">
    <location>
        <begin position="151"/>
        <end position="200"/>
    </location>
</feature>